<feature type="domain" description="Aldehyde dehydrogenase" evidence="8">
    <location>
        <begin position="10"/>
        <end position="437"/>
    </location>
</feature>
<dbReference type="AlphaFoldDB" id="A0A064CHH6"/>
<feature type="active site" evidence="5">
    <location>
        <position position="255"/>
    </location>
</feature>
<dbReference type="OrthoDB" id="6882680at2"/>
<dbReference type="RefSeq" id="WP_036342552.1">
    <property type="nucleotide sequence ID" value="NZ_JALN02000001.1"/>
</dbReference>
<dbReference type="CDD" id="cd07087">
    <property type="entry name" value="ALDH_F3-13-14_CALDH-like"/>
    <property type="match status" value="1"/>
</dbReference>
<evidence type="ECO:0000313" key="9">
    <source>
        <dbReference type="EMBL" id="KDF00055.1"/>
    </source>
</evidence>
<dbReference type="PROSITE" id="PS00070">
    <property type="entry name" value="ALDEHYDE_DEHYDR_CYS"/>
    <property type="match status" value="1"/>
</dbReference>
<proteinExistence type="inferred from homology"/>
<dbReference type="PANTHER" id="PTHR43570:SF16">
    <property type="entry name" value="ALDEHYDE DEHYDROGENASE TYPE III, ISOFORM Q"/>
    <property type="match status" value="1"/>
</dbReference>
<dbReference type="PANTHER" id="PTHR43570">
    <property type="entry name" value="ALDEHYDE DEHYDROGENASE"/>
    <property type="match status" value="1"/>
</dbReference>
<dbReference type="eggNOG" id="COG1012">
    <property type="taxonomic scope" value="Bacteria"/>
</dbReference>
<evidence type="ECO:0000256" key="7">
    <source>
        <dbReference type="RuleBase" id="RU003345"/>
    </source>
</evidence>
<evidence type="ECO:0000256" key="5">
    <source>
        <dbReference type="PIRSR" id="PIRSR036492-1"/>
    </source>
</evidence>
<dbReference type="InterPro" id="IPR016162">
    <property type="entry name" value="Ald_DH_N"/>
</dbReference>
<dbReference type="InterPro" id="IPR015590">
    <property type="entry name" value="Aldehyde_DH_dom"/>
</dbReference>
<organism evidence="9 10">
    <name type="scientific">Mycolicibacterium aromaticivorans JS19b1 = JCM 16368</name>
    <dbReference type="NCBI Taxonomy" id="1440774"/>
    <lineage>
        <taxon>Bacteria</taxon>
        <taxon>Bacillati</taxon>
        <taxon>Actinomycetota</taxon>
        <taxon>Actinomycetes</taxon>
        <taxon>Mycobacteriales</taxon>
        <taxon>Mycobacteriaceae</taxon>
        <taxon>Mycolicibacterium</taxon>
    </lineage>
</organism>
<dbReference type="Gene3D" id="3.40.605.10">
    <property type="entry name" value="Aldehyde Dehydrogenase, Chain A, domain 1"/>
    <property type="match status" value="1"/>
</dbReference>
<dbReference type="Gene3D" id="3.40.309.10">
    <property type="entry name" value="Aldehyde Dehydrogenase, Chain A, domain 2"/>
    <property type="match status" value="1"/>
</dbReference>
<evidence type="ECO:0000259" key="8">
    <source>
        <dbReference type="Pfam" id="PF00171"/>
    </source>
</evidence>
<evidence type="ECO:0000256" key="4">
    <source>
        <dbReference type="PIRNR" id="PIRNR036492"/>
    </source>
</evidence>
<dbReference type="Proteomes" id="UP000022835">
    <property type="component" value="Unassembled WGS sequence"/>
</dbReference>
<dbReference type="InterPro" id="IPR016163">
    <property type="entry name" value="Ald_DH_C"/>
</dbReference>
<dbReference type="PROSITE" id="PS00687">
    <property type="entry name" value="ALDEHYDE_DEHYDR_GLU"/>
    <property type="match status" value="1"/>
</dbReference>
<evidence type="ECO:0000313" key="10">
    <source>
        <dbReference type="Proteomes" id="UP000022835"/>
    </source>
</evidence>
<protein>
    <recommendedName>
        <fullName evidence="4">Aldehyde dehydrogenase</fullName>
    </recommendedName>
</protein>
<dbReference type="GO" id="GO:0004029">
    <property type="term" value="F:aldehyde dehydrogenase (NAD+) activity"/>
    <property type="evidence" value="ECO:0007669"/>
    <property type="project" value="TreeGrafter"/>
</dbReference>
<evidence type="ECO:0000256" key="1">
    <source>
        <dbReference type="ARBA" id="ARBA00009986"/>
    </source>
</evidence>
<dbReference type="EMBL" id="JALN02000001">
    <property type="protein sequence ID" value="KDF00055.1"/>
    <property type="molecule type" value="Genomic_DNA"/>
</dbReference>
<dbReference type="Pfam" id="PF00171">
    <property type="entry name" value="Aldedh"/>
    <property type="match status" value="1"/>
</dbReference>
<evidence type="ECO:0000256" key="6">
    <source>
        <dbReference type="PROSITE-ProRule" id="PRU10007"/>
    </source>
</evidence>
<sequence>MTVQITSDHATEGAAAGVLADVRRVFTSGRTRSLSWRSEQLLAVERMCDEREPEIAEALASDLGRSSFEAWLADIGSTKAEAAFARKQLKKWVKPQKSRLPLAQLPGRAWVQYDPLGVILVIGPWNYPFYLCMAPLVAAVAAGNGVVIKPSELAPATSALIARLVPEYLDSDAIRVVEGDAAVTQDLLAQGFDHALFTGGTEIGRKIMAAAAPTLTPVTLELGGKSPVVVLPDADLDVAARRIAWIKLMNSGQTCIAPDYVLADRTIVGKLTDKIVATIAEFRAEEQDPSLRIVNERQFDRLASLISATGGTVATGGRSDRAALRIEPTVIVDPPADDPVMSDEIFGPILPILSVDSADAAVAFVNARPKPLALYVFTESQSAARDLVDRMPSGGAVINHVAVHCLVPQLPFGGVGASGMGAYHGKWGFETLSHRRAVLAKPTKFDLKLMYPPYTDRAIRLMRRVL</sequence>
<dbReference type="SUPFAM" id="SSF53720">
    <property type="entry name" value="ALDH-like"/>
    <property type="match status" value="1"/>
</dbReference>
<dbReference type="FunFam" id="3.40.605.10:FF:000004">
    <property type="entry name" value="Aldehyde dehydrogenase"/>
    <property type="match status" value="1"/>
</dbReference>
<keyword evidence="10" id="KW-1185">Reference proteome</keyword>
<dbReference type="InterPro" id="IPR016161">
    <property type="entry name" value="Ald_DH/histidinol_DH"/>
</dbReference>
<dbReference type="InterPro" id="IPR016160">
    <property type="entry name" value="Ald_DH_CS_CYS"/>
</dbReference>
<feature type="active site" evidence="5 6">
    <location>
        <position position="221"/>
    </location>
</feature>
<dbReference type="InterPro" id="IPR012394">
    <property type="entry name" value="Aldehyde_DH_NAD(P)"/>
</dbReference>
<accession>A0A064CHH6</accession>
<dbReference type="GO" id="GO:0006081">
    <property type="term" value="P:aldehyde metabolic process"/>
    <property type="evidence" value="ECO:0007669"/>
    <property type="project" value="InterPro"/>
</dbReference>
<gene>
    <name evidence="9" type="ORF">Y900_014175</name>
</gene>
<dbReference type="FunFam" id="3.40.309.10:FF:000003">
    <property type="entry name" value="Aldehyde dehydrogenase"/>
    <property type="match status" value="1"/>
</dbReference>
<dbReference type="STRING" id="1440774.Y900_014175"/>
<reference evidence="9" key="1">
    <citation type="submission" date="2014-05" db="EMBL/GenBank/DDBJ databases">
        <title>Genome sequence of Mycobacterium aromaticivorans strain JS19b1T (= DSM 45407T).</title>
        <authorList>
            <person name="Kwak Y."/>
            <person name="Park G.-S."/>
            <person name="Li Q.X."/>
            <person name="Lee S.-E."/>
            <person name="Shin J.-H."/>
        </authorList>
    </citation>
    <scope>NUCLEOTIDE SEQUENCE [LARGE SCALE GENOMIC DNA]</scope>
    <source>
        <strain evidence="9">JS19b1</strain>
    </source>
</reference>
<keyword evidence="3" id="KW-0520">NAD</keyword>
<dbReference type="GO" id="GO:0005737">
    <property type="term" value="C:cytoplasm"/>
    <property type="evidence" value="ECO:0007669"/>
    <property type="project" value="TreeGrafter"/>
</dbReference>
<keyword evidence="2 4" id="KW-0560">Oxidoreductase</keyword>
<comment type="caution">
    <text evidence="9">The sequence shown here is derived from an EMBL/GenBank/DDBJ whole genome shotgun (WGS) entry which is preliminary data.</text>
</comment>
<evidence type="ECO:0000256" key="3">
    <source>
        <dbReference type="ARBA" id="ARBA00023027"/>
    </source>
</evidence>
<dbReference type="PIRSF" id="PIRSF036492">
    <property type="entry name" value="ALDH"/>
    <property type="match status" value="1"/>
</dbReference>
<comment type="similarity">
    <text evidence="1 4 7">Belongs to the aldehyde dehydrogenase family.</text>
</comment>
<dbReference type="InterPro" id="IPR029510">
    <property type="entry name" value="Ald_DH_CS_GLU"/>
</dbReference>
<evidence type="ECO:0000256" key="2">
    <source>
        <dbReference type="ARBA" id="ARBA00023002"/>
    </source>
</evidence>
<name>A0A064CHH6_9MYCO</name>